<feature type="compositionally biased region" description="Basic and acidic residues" evidence="5">
    <location>
        <begin position="107"/>
        <end position="117"/>
    </location>
</feature>
<dbReference type="Proteomes" id="UP000053259">
    <property type="component" value="Unassembled WGS sequence"/>
</dbReference>
<feature type="compositionally biased region" description="Basic residues" evidence="5">
    <location>
        <begin position="336"/>
        <end position="351"/>
    </location>
</feature>
<dbReference type="Gene3D" id="3.40.50.2300">
    <property type="match status" value="1"/>
</dbReference>
<evidence type="ECO:0000256" key="1">
    <source>
        <dbReference type="ARBA" id="ARBA00022553"/>
    </source>
</evidence>
<dbReference type="EMBL" id="KN847540">
    <property type="protein sequence ID" value="KIW04707.1"/>
    <property type="molecule type" value="Genomic_DNA"/>
</dbReference>
<feature type="compositionally biased region" description="Basic and acidic residues" evidence="5">
    <location>
        <begin position="773"/>
        <end position="788"/>
    </location>
</feature>
<keyword evidence="8" id="KW-1185">Reference proteome</keyword>
<dbReference type="HOGENOM" id="CLU_008307_2_0_1"/>
<evidence type="ECO:0000256" key="3">
    <source>
        <dbReference type="ARBA" id="ARBA00093463"/>
    </source>
</evidence>
<feature type="compositionally biased region" description="Basic and acidic residues" evidence="5">
    <location>
        <begin position="25"/>
        <end position="34"/>
    </location>
</feature>
<feature type="domain" description="Response regulatory" evidence="6">
    <location>
        <begin position="559"/>
        <end position="723"/>
    </location>
</feature>
<feature type="compositionally biased region" description="Basic and acidic residues" evidence="5">
    <location>
        <begin position="812"/>
        <end position="822"/>
    </location>
</feature>
<proteinExistence type="inferred from homology"/>
<name>A0A0D1YVH6_9PEZI</name>
<evidence type="ECO:0000256" key="4">
    <source>
        <dbReference type="PROSITE-ProRule" id="PRU00169"/>
    </source>
</evidence>
<feature type="modified residue" description="4-aspartylphosphate" evidence="4">
    <location>
        <position position="608"/>
    </location>
</feature>
<comment type="similarity">
    <text evidence="3">Belongs to the SSK1 family.</text>
</comment>
<evidence type="ECO:0000313" key="7">
    <source>
        <dbReference type="EMBL" id="KIW04707.1"/>
    </source>
</evidence>
<keyword evidence="1 4" id="KW-0597">Phosphoprotein</keyword>
<protein>
    <recommendedName>
        <fullName evidence="6">Response regulatory domain-containing protein</fullName>
    </recommendedName>
</protein>
<dbReference type="GeneID" id="27312413"/>
<dbReference type="OrthoDB" id="21225at2759"/>
<feature type="compositionally biased region" description="Basic residues" evidence="5">
    <location>
        <begin position="1"/>
        <end position="12"/>
    </location>
</feature>
<dbReference type="InterPro" id="IPR001789">
    <property type="entry name" value="Sig_transdc_resp-reg_receiver"/>
</dbReference>
<dbReference type="FunFam" id="3.40.50.2300:FF:000146">
    <property type="entry name" value="Putative two-component response regulator SSK1p"/>
    <property type="match status" value="1"/>
</dbReference>
<reference evidence="7 8" key="1">
    <citation type="submission" date="2015-01" db="EMBL/GenBank/DDBJ databases">
        <title>The Genome Sequence of Ochroconis gallopava CBS43764.</title>
        <authorList>
            <consortium name="The Broad Institute Genomics Platform"/>
            <person name="Cuomo C."/>
            <person name="de Hoog S."/>
            <person name="Gorbushina A."/>
            <person name="Stielow B."/>
            <person name="Teixiera M."/>
            <person name="Abouelleil A."/>
            <person name="Chapman S.B."/>
            <person name="Priest M."/>
            <person name="Young S.K."/>
            <person name="Wortman J."/>
            <person name="Nusbaum C."/>
            <person name="Birren B."/>
        </authorList>
    </citation>
    <scope>NUCLEOTIDE SEQUENCE [LARGE SCALE GENOMIC DNA]</scope>
    <source>
        <strain evidence="7 8">CBS 43764</strain>
    </source>
</reference>
<dbReference type="VEuPathDB" id="FungiDB:PV09_04440"/>
<dbReference type="InterPro" id="IPR011006">
    <property type="entry name" value="CheY-like_superfamily"/>
</dbReference>
<evidence type="ECO:0000259" key="6">
    <source>
        <dbReference type="PROSITE" id="PS50110"/>
    </source>
</evidence>
<feature type="region of interest" description="Disordered" evidence="5">
    <location>
        <begin position="744"/>
        <end position="834"/>
    </location>
</feature>
<evidence type="ECO:0000256" key="2">
    <source>
        <dbReference type="ARBA" id="ARBA00023012"/>
    </source>
</evidence>
<sequence>MFKSRLRSKNLFRRSNSSTQFNDNAHVHAEDKLDQPSSPRSRPVAGTITVSSSPTVVRKPKQSRSFSSLRDTRKKSATADAVSGDVPPTLDVDPKTPLTDAGNIENQNEHTEKEGGESLKSAEGTLLDSSIISLPGAGPAPEVVVEEATPGIPPPANPIDVHVTENTPVTPRRGGQTTAEELLAAEALRKQSLVSRADVDIIKALLHDEQLDAATLHRKPPSLQRGFTTASETTALNASMLSRKVWVKRPHAAATIVLIKEDDLVDEAKEAILQKYRNQLSRHFDAPDITIRILTRGEPGERILNPDEPLCRTLDSYYPGGQSVDEALIIDVPQRRTPRPSPRVHSHHSHNRSHDSFQFYDEGERSARPHESATDYFPPMPPVNLGQPSPLLTNTSHDSHSHDSRKSHAAHERAISVLNTGQVPPLPSPGAVGRRAHMAKQHSRPAHPRQHTSSPTTLSSSVASRGPRPHLDSTASTEKHPQLSASTATLPTPPAPEPKTNAAAAAAPLSGNAPPTPRVSSPRPGGRPSRKTRQKQKDEGPTALSLPPGILDTSVPPINVLIVEDNMINMRLLEQFVRRLGVRWQTAVNGREAVTKWRQGGFHLVLMDIQLPIMSGLEATKEIRRLERVNNIGVFSSASSSAPELDEECDPLDASGRKKEVRQEDRLFEDGYSRLFKSPVIIVALTASNLQSDRHEALAAGCNDFLTKPVNFVWFERKVKEWGCMQALIDFDGWRKWKDFAEANGLKDPSKPAGAPIKRKALKPESTAVSKASDAKSLDGKGQEKVVGSDRANTSPSEQKDFASTNPSAEGTKGENVAKENSTDTMLHTSNTSG</sequence>
<accession>A0A0D1YVH6</accession>
<feature type="compositionally biased region" description="Polar residues" evidence="5">
    <location>
        <begin position="13"/>
        <end position="23"/>
    </location>
</feature>
<dbReference type="AlphaFoldDB" id="A0A0D1YVH6"/>
<feature type="compositionally biased region" description="Basic and acidic residues" evidence="5">
    <location>
        <begin position="362"/>
        <end position="373"/>
    </location>
</feature>
<evidence type="ECO:0000256" key="5">
    <source>
        <dbReference type="SAM" id="MobiDB-lite"/>
    </source>
</evidence>
<dbReference type="PANTHER" id="PTHR45339:SF1">
    <property type="entry name" value="HYBRID SIGNAL TRANSDUCTION HISTIDINE KINASE J"/>
    <property type="match status" value="1"/>
</dbReference>
<evidence type="ECO:0000313" key="8">
    <source>
        <dbReference type="Proteomes" id="UP000053259"/>
    </source>
</evidence>
<feature type="compositionally biased region" description="Low complexity" evidence="5">
    <location>
        <begin position="498"/>
        <end position="527"/>
    </location>
</feature>
<dbReference type="Pfam" id="PF00072">
    <property type="entry name" value="Response_reg"/>
    <property type="match status" value="1"/>
</dbReference>
<feature type="compositionally biased region" description="Low complexity" evidence="5">
    <location>
        <begin position="452"/>
        <end position="464"/>
    </location>
</feature>
<dbReference type="RefSeq" id="XP_016214576.1">
    <property type="nucleotide sequence ID" value="XM_016357784.1"/>
</dbReference>
<feature type="region of interest" description="Disordered" evidence="5">
    <location>
        <begin position="1"/>
        <end position="120"/>
    </location>
</feature>
<feature type="compositionally biased region" description="Polar residues" evidence="5">
    <location>
        <begin position="386"/>
        <end position="395"/>
    </location>
</feature>
<dbReference type="PANTHER" id="PTHR45339">
    <property type="entry name" value="HYBRID SIGNAL TRANSDUCTION HISTIDINE KINASE J"/>
    <property type="match status" value="1"/>
</dbReference>
<dbReference type="SUPFAM" id="SSF52172">
    <property type="entry name" value="CheY-like"/>
    <property type="match status" value="1"/>
</dbReference>
<dbReference type="PROSITE" id="PS50110">
    <property type="entry name" value="RESPONSE_REGULATORY"/>
    <property type="match status" value="1"/>
</dbReference>
<keyword evidence="2" id="KW-0902">Two-component regulatory system</keyword>
<feature type="compositionally biased region" description="Polar residues" evidence="5">
    <location>
        <begin position="823"/>
        <end position="834"/>
    </location>
</feature>
<dbReference type="SMART" id="SM00448">
    <property type="entry name" value="REC"/>
    <property type="match status" value="1"/>
</dbReference>
<dbReference type="InParanoid" id="A0A0D1YVH6"/>
<feature type="compositionally biased region" description="Polar residues" evidence="5">
    <location>
        <begin position="791"/>
        <end position="809"/>
    </location>
</feature>
<feature type="compositionally biased region" description="Basic residues" evidence="5">
    <location>
        <begin position="434"/>
        <end position="450"/>
    </location>
</feature>
<feature type="region of interest" description="Disordered" evidence="5">
    <location>
        <begin position="141"/>
        <end position="176"/>
    </location>
</feature>
<dbReference type="STRING" id="253628.A0A0D1YVH6"/>
<feature type="region of interest" description="Disordered" evidence="5">
    <location>
        <begin position="335"/>
        <end position="550"/>
    </location>
</feature>
<dbReference type="CDD" id="cd17546">
    <property type="entry name" value="REC_hyHK_CKI1_RcsC-like"/>
    <property type="match status" value="1"/>
</dbReference>
<organism evidence="7 8">
    <name type="scientific">Verruconis gallopava</name>
    <dbReference type="NCBI Taxonomy" id="253628"/>
    <lineage>
        <taxon>Eukaryota</taxon>
        <taxon>Fungi</taxon>
        <taxon>Dikarya</taxon>
        <taxon>Ascomycota</taxon>
        <taxon>Pezizomycotina</taxon>
        <taxon>Dothideomycetes</taxon>
        <taxon>Pleosporomycetidae</taxon>
        <taxon>Venturiales</taxon>
        <taxon>Sympoventuriaceae</taxon>
        <taxon>Verruconis</taxon>
    </lineage>
</organism>
<dbReference type="GO" id="GO:0000156">
    <property type="term" value="F:phosphorelay response regulator activity"/>
    <property type="evidence" value="ECO:0007669"/>
    <property type="project" value="UniProtKB-ARBA"/>
</dbReference>
<gene>
    <name evidence="7" type="ORF">PV09_04440</name>
</gene>
<feature type="compositionally biased region" description="Basic and acidic residues" evidence="5">
    <location>
        <begin position="397"/>
        <end position="414"/>
    </location>
</feature>